<accession>A0ABP1QHB5</accession>
<dbReference type="EMBL" id="CAXLJM020000032">
    <property type="protein sequence ID" value="CAL8099758.1"/>
    <property type="molecule type" value="Genomic_DNA"/>
</dbReference>
<comment type="caution">
    <text evidence="1">The sequence shown here is derived from an EMBL/GenBank/DDBJ whole genome shotgun (WGS) entry which is preliminary data.</text>
</comment>
<evidence type="ECO:0000313" key="2">
    <source>
        <dbReference type="Proteomes" id="UP001642540"/>
    </source>
</evidence>
<evidence type="ECO:0000313" key="1">
    <source>
        <dbReference type="EMBL" id="CAL8099758.1"/>
    </source>
</evidence>
<protein>
    <submittedName>
        <fullName evidence="1">Uncharacterized protein</fullName>
    </submittedName>
</protein>
<dbReference type="Proteomes" id="UP001642540">
    <property type="component" value="Unassembled WGS sequence"/>
</dbReference>
<keyword evidence="2" id="KW-1185">Reference proteome</keyword>
<proteinExistence type="predicted"/>
<name>A0ABP1QHB5_9HEXA</name>
<gene>
    <name evidence="1" type="ORF">ODALV1_LOCUS10331</name>
</gene>
<reference evidence="1 2" key="1">
    <citation type="submission" date="2024-08" db="EMBL/GenBank/DDBJ databases">
        <authorList>
            <person name="Cucini C."/>
            <person name="Frati F."/>
        </authorList>
    </citation>
    <scope>NUCLEOTIDE SEQUENCE [LARGE SCALE GENOMIC DNA]</scope>
</reference>
<organism evidence="1 2">
    <name type="scientific">Orchesella dallaii</name>
    <dbReference type="NCBI Taxonomy" id="48710"/>
    <lineage>
        <taxon>Eukaryota</taxon>
        <taxon>Metazoa</taxon>
        <taxon>Ecdysozoa</taxon>
        <taxon>Arthropoda</taxon>
        <taxon>Hexapoda</taxon>
        <taxon>Collembola</taxon>
        <taxon>Entomobryomorpha</taxon>
        <taxon>Entomobryoidea</taxon>
        <taxon>Orchesellidae</taxon>
        <taxon>Orchesellinae</taxon>
        <taxon>Orchesella</taxon>
    </lineage>
</organism>
<sequence>MSKYPILELIVITLSYQLQQIHCRPALGSSINFIEDFYYWNSSDTRTYPSLKICSENKRYEIQPGAWCSKGIYFPDGFIPHCVCPFGLWAVKTRVCDMHTHFLLGDSRRNICYYIDFKIESILFLGDPNNVFASKAYVSPYQLNVFYEIPMDGSYTPKLDLDNALVIHMFPINNRSIETEDGNCFPMIQQNRANVPVHIWASSLRPTRYRVVDKCKNPLNFGFDDLVAPNMVFVSKFTNNFVDGE</sequence>